<name>A0ABV1K4Q4_9PSEU</name>
<reference evidence="16 17" key="1">
    <citation type="submission" date="2024-03" db="EMBL/GenBank/DDBJ databases">
        <title>Draft genome sequence of Pseudonocardia nematodicida JCM 31783.</title>
        <authorList>
            <person name="Butdee W."/>
            <person name="Duangmal K."/>
        </authorList>
    </citation>
    <scope>NUCLEOTIDE SEQUENCE [LARGE SCALE GENOMIC DNA]</scope>
    <source>
        <strain evidence="16 17">JCM 31783</strain>
    </source>
</reference>
<protein>
    <recommendedName>
        <fullName evidence="3">Membrane protein insertase YidC</fullName>
    </recommendedName>
    <alternativeName>
        <fullName evidence="11">Foldase YidC</fullName>
    </alternativeName>
    <alternativeName>
        <fullName evidence="10">Membrane integrase YidC</fullName>
    </alternativeName>
    <alternativeName>
        <fullName evidence="9">Membrane protein YidC</fullName>
    </alternativeName>
</protein>
<dbReference type="RefSeq" id="WP_349296504.1">
    <property type="nucleotide sequence ID" value="NZ_JBEDNQ010000001.1"/>
</dbReference>
<dbReference type="InterPro" id="IPR001708">
    <property type="entry name" value="YidC/ALB3/OXA1/COX18"/>
</dbReference>
<comment type="subunit">
    <text evidence="8">Interacts with the Sec translocase complex via SecD. Specifically interacts with transmembrane segments of nascent integral membrane proteins during membrane integration.</text>
</comment>
<evidence type="ECO:0000256" key="8">
    <source>
        <dbReference type="ARBA" id="ARBA00026028"/>
    </source>
</evidence>
<comment type="function">
    <text evidence="7">Required for the insertion and/or proper folding and/or complex formation of integral membrane proteins into the membrane. Involved in integration of membrane proteins that insert both dependently and independently of the Sec translocase complex, as well as at least some lipoproteins. Aids folding of multispanning membrane proteins.</text>
</comment>
<feature type="domain" description="Membrane insertase YidC/Oxa/ALB C-terminal" evidence="15">
    <location>
        <begin position="32"/>
        <end position="263"/>
    </location>
</feature>
<sequence>MLDFLYYPVSFVMRAWHELFALVLGPASGVAWALSVVFLVLTVRALLVRSVWTRMRAARLTRALGPQLTVLREKHGKDARRLAEETAALHRRHGSSPMKGMGTMFLQVPVFIALLHVLRSFNRPGLSFAENAAIANYAFPPDQVASFLQARLFGVPLSAFLRMPAEQLASFGGAPVGSGAPAALIVPLAVLAAVATHLSMRFAQGGVDVSAQPAGMGQVMSALKWIAPVGVLAAGLLFPVPVALLLYWLTGSVATLAQQVVLTRILDRRPAPVVVPPPAPRARAPKPGQKPVRASRS</sequence>
<feature type="transmembrane region" description="Helical" evidence="14">
    <location>
        <begin position="20"/>
        <end position="47"/>
    </location>
</feature>
<evidence type="ECO:0000256" key="7">
    <source>
        <dbReference type="ARBA" id="ARBA00025034"/>
    </source>
</evidence>
<evidence type="ECO:0000256" key="14">
    <source>
        <dbReference type="SAM" id="Phobius"/>
    </source>
</evidence>
<dbReference type="NCBIfam" id="TIGR03592">
    <property type="entry name" value="yidC_oxa1_cterm"/>
    <property type="match status" value="1"/>
</dbReference>
<feature type="transmembrane region" description="Helical" evidence="14">
    <location>
        <begin position="168"/>
        <end position="194"/>
    </location>
</feature>
<evidence type="ECO:0000256" key="6">
    <source>
        <dbReference type="ARBA" id="ARBA00023136"/>
    </source>
</evidence>
<dbReference type="Proteomes" id="UP001494902">
    <property type="component" value="Unassembled WGS sequence"/>
</dbReference>
<evidence type="ECO:0000256" key="11">
    <source>
        <dbReference type="ARBA" id="ARBA00033342"/>
    </source>
</evidence>
<gene>
    <name evidence="16" type="primary">yidC</name>
    <name evidence="16" type="ORF">WIS52_03000</name>
</gene>
<organism evidence="16 17">
    <name type="scientific">Pseudonocardia nematodicida</name>
    <dbReference type="NCBI Taxonomy" id="1206997"/>
    <lineage>
        <taxon>Bacteria</taxon>
        <taxon>Bacillati</taxon>
        <taxon>Actinomycetota</taxon>
        <taxon>Actinomycetes</taxon>
        <taxon>Pseudonocardiales</taxon>
        <taxon>Pseudonocardiaceae</taxon>
        <taxon>Pseudonocardia</taxon>
    </lineage>
</organism>
<evidence type="ECO:0000256" key="13">
    <source>
        <dbReference type="SAM" id="MobiDB-lite"/>
    </source>
</evidence>
<dbReference type="PANTHER" id="PTHR12428:SF65">
    <property type="entry name" value="CYTOCHROME C OXIDASE ASSEMBLY PROTEIN COX18, MITOCHONDRIAL"/>
    <property type="match status" value="1"/>
</dbReference>
<dbReference type="Pfam" id="PF02096">
    <property type="entry name" value="60KD_IMP"/>
    <property type="match status" value="1"/>
</dbReference>
<comment type="subcellular location">
    <subcellularLocation>
        <location evidence="1 12">Membrane</location>
        <topology evidence="1 12">Multi-pass membrane protein</topology>
    </subcellularLocation>
</comment>
<dbReference type="InterPro" id="IPR028055">
    <property type="entry name" value="YidC/Oxa/ALB_C"/>
</dbReference>
<feature type="transmembrane region" description="Helical" evidence="14">
    <location>
        <begin position="225"/>
        <end position="249"/>
    </location>
</feature>
<evidence type="ECO:0000256" key="2">
    <source>
        <dbReference type="ARBA" id="ARBA00010527"/>
    </source>
</evidence>
<comment type="caution">
    <text evidence="16">The sequence shown here is derived from an EMBL/GenBank/DDBJ whole genome shotgun (WGS) entry which is preliminary data.</text>
</comment>
<evidence type="ECO:0000256" key="12">
    <source>
        <dbReference type="RuleBase" id="RU003945"/>
    </source>
</evidence>
<evidence type="ECO:0000256" key="5">
    <source>
        <dbReference type="ARBA" id="ARBA00022989"/>
    </source>
</evidence>
<feature type="region of interest" description="Disordered" evidence="13">
    <location>
        <begin position="276"/>
        <end position="297"/>
    </location>
</feature>
<evidence type="ECO:0000256" key="1">
    <source>
        <dbReference type="ARBA" id="ARBA00004141"/>
    </source>
</evidence>
<comment type="similarity">
    <text evidence="2">Belongs to the OXA1/ALB3/YidC family. Type 1 subfamily.</text>
</comment>
<evidence type="ECO:0000313" key="16">
    <source>
        <dbReference type="EMBL" id="MEQ3549429.1"/>
    </source>
</evidence>
<keyword evidence="4 12" id="KW-0812">Transmembrane</keyword>
<dbReference type="PANTHER" id="PTHR12428">
    <property type="entry name" value="OXA1"/>
    <property type="match status" value="1"/>
</dbReference>
<evidence type="ECO:0000256" key="3">
    <source>
        <dbReference type="ARBA" id="ARBA00015325"/>
    </source>
</evidence>
<proteinExistence type="inferred from homology"/>
<accession>A0ABV1K4Q4</accession>
<evidence type="ECO:0000259" key="15">
    <source>
        <dbReference type="Pfam" id="PF02096"/>
    </source>
</evidence>
<dbReference type="EMBL" id="JBEDNQ010000001">
    <property type="protein sequence ID" value="MEQ3549429.1"/>
    <property type="molecule type" value="Genomic_DNA"/>
</dbReference>
<evidence type="ECO:0000256" key="10">
    <source>
        <dbReference type="ARBA" id="ARBA00033245"/>
    </source>
</evidence>
<evidence type="ECO:0000256" key="4">
    <source>
        <dbReference type="ARBA" id="ARBA00022692"/>
    </source>
</evidence>
<keyword evidence="5 14" id="KW-1133">Transmembrane helix</keyword>
<keyword evidence="6 14" id="KW-0472">Membrane</keyword>
<evidence type="ECO:0000313" key="17">
    <source>
        <dbReference type="Proteomes" id="UP001494902"/>
    </source>
</evidence>
<evidence type="ECO:0000256" key="9">
    <source>
        <dbReference type="ARBA" id="ARBA00031538"/>
    </source>
</evidence>
<keyword evidence="17" id="KW-1185">Reference proteome</keyword>